<dbReference type="RefSeq" id="WP_096356215.1">
    <property type="nucleotide sequence ID" value="NZ_AP014946.1"/>
</dbReference>
<dbReference type="InterPro" id="IPR036856">
    <property type="entry name" value="Ald_Oxase/Xan_DH_a/b_sf"/>
</dbReference>
<dbReference type="InterPro" id="IPR000674">
    <property type="entry name" value="Ald_Oxase/Xan_DH_a/b"/>
</dbReference>
<accession>A0A0S3PW89</accession>
<keyword evidence="1" id="KW-0500">Molybdenum</keyword>
<dbReference type="Pfam" id="PF01315">
    <property type="entry name" value="Ald_Xan_dh_C"/>
    <property type="match status" value="1"/>
</dbReference>
<feature type="domain" description="Aldehyde oxidase/xanthine dehydrogenase a/b hammerhead" evidence="3">
    <location>
        <begin position="33"/>
        <end position="151"/>
    </location>
</feature>
<dbReference type="PANTHER" id="PTHR11908:SF132">
    <property type="entry name" value="ALDEHYDE OXIDASE 1-RELATED"/>
    <property type="match status" value="1"/>
</dbReference>
<protein>
    <submittedName>
        <fullName evidence="4">Carbon monoxide dehydrogenase large chain</fullName>
        <ecNumber evidence="4">1.2.99.2</ecNumber>
    </submittedName>
</protein>
<evidence type="ECO:0000256" key="2">
    <source>
        <dbReference type="ARBA" id="ARBA00023002"/>
    </source>
</evidence>
<dbReference type="PANTHER" id="PTHR11908">
    <property type="entry name" value="XANTHINE DEHYDROGENASE"/>
    <property type="match status" value="1"/>
</dbReference>
<gene>
    <name evidence="4" type="primary">coxL</name>
    <name evidence="4" type="ORF">GJW-30_1_02743</name>
</gene>
<dbReference type="SMART" id="SM01008">
    <property type="entry name" value="Ald_Xan_dh_C"/>
    <property type="match status" value="1"/>
</dbReference>
<evidence type="ECO:0000259" key="3">
    <source>
        <dbReference type="SMART" id="SM01008"/>
    </source>
</evidence>
<dbReference type="Gene3D" id="3.30.365.10">
    <property type="entry name" value="Aldehyde oxidase/xanthine dehydrogenase, molybdopterin binding domain"/>
    <property type="match status" value="4"/>
</dbReference>
<dbReference type="AlphaFoldDB" id="A0A0S3PW89"/>
<dbReference type="GO" id="GO:0016491">
    <property type="term" value="F:oxidoreductase activity"/>
    <property type="evidence" value="ECO:0007669"/>
    <property type="project" value="UniProtKB-KW"/>
</dbReference>
<name>A0A0S3PW89_9BRAD</name>
<evidence type="ECO:0000313" key="4">
    <source>
        <dbReference type="EMBL" id="BAT60207.1"/>
    </source>
</evidence>
<dbReference type="Proteomes" id="UP000236884">
    <property type="component" value="Chromosome"/>
</dbReference>
<proteinExistence type="predicted"/>
<dbReference type="OrthoDB" id="8428274at2"/>
<sequence>MNIAPRNEFNEAAPDKFGVGQSVLRTEDPVLVQGQGNYTDDISLPRQVYAVMVRSPHAHGIIKGIDVEEARKMPGVLAVYTSKDMEHYGIVKNGLPLKSRDGTPMIKPVRPMLPVDKVRFAGEVVAAVIAETVLQGKDAAEAVVLDIEPLEAVTGMQAAAEPDAPELYEGVPNNLPLDFHFGDAKKVEEAFSKAAHVTKLKMLNSRVIVSAMEPRACLAEWSKDGAVTLRTGCQGVFNLRNQLMDMLSLPADKVTVFTGHVGGSFGMKAALYPEYIPCLHASRELKRPVKWTADRGESFLSDCHGRDMEFDCELALDKRGRFLAWRYTGWTNIGAYLGHVAPLMGTMNIAKNVNSIYRAPAIEVASKAVFTNTTFVSAYRGAGRPEGNYFTERMIDVAADEMGIDRIEMRRRNLIQPTEFPYKSPSGNELDSGDFPGLIERALEAADWKGFKARKKEAKKRGKLRGIGIGPFLEVTAPAVKEMGGLRFEADGTLTFITGTLDYGQGHAASFAQVVHQQLGVPFDKIRLLQGDSREMLAGGGTGGSRSGQNSATAALQAGEQVIEKGKQVASHLLEASVQDIEFKGGQFTIAGTDRSIGIMEIAQKLRQGVNLPPDAPKSLDVSHVSDGVPSTFPNGCHIAEIEIDEDTGIVRTVSYITVNDFGTQINPMLVEGQLHGGVVQGIGQCVQEMVEYDAEGQLLTGSYMDYGLPRASQVPSFTVINRPVPAKSNPLGIKGCGEAGCAGALTAMMNAINDAVAELGIRHLDMPATPAKVWQAIQDAKKAKAA</sequence>
<keyword evidence="2 4" id="KW-0560">Oxidoreductase</keyword>
<organism evidence="4 5">
    <name type="scientific">Variibacter gotjawalensis</name>
    <dbReference type="NCBI Taxonomy" id="1333996"/>
    <lineage>
        <taxon>Bacteria</taxon>
        <taxon>Pseudomonadati</taxon>
        <taxon>Pseudomonadota</taxon>
        <taxon>Alphaproteobacteria</taxon>
        <taxon>Hyphomicrobiales</taxon>
        <taxon>Nitrobacteraceae</taxon>
        <taxon>Variibacter</taxon>
    </lineage>
</organism>
<dbReference type="GO" id="GO:0005506">
    <property type="term" value="F:iron ion binding"/>
    <property type="evidence" value="ECO:0007669"/>
    <property type="project" value="InterPro"/>
</dbReference>
<dbReference type="KEGG" id="vgo:GJW-30_1_02743"/>
<dbReference type="SUPFAM" id="SSF56003">
    <property type="entry name" value="Molybdenum cofactor-binding domain"/>
    <property type="match status" value="1"/>
</dbReference>
<dbReference type="Gene3D" id="3.90.1170.50">
    <property type="entry name" value="Aldehyde oxidase/xanthine dehydrogenase, a/b hammerhead"/>
    <property type="match status" value="1"/>
</dbReference>
<dbReference type="InterPro" id="IPR016208">
    <property type="entry name" value="Ald_Oxase/xanthine_DH-like"/>
</dbReference>
<dbReference type="InterPro" id="IPR046867">
    <property type="entry name" value="AldOxase/xan_DH_MoCoBD2"/>
</dbReference>
<reference evidence="4 5" key="1">
    <citation type="submission" date="2015-08" db="EMBL/GenBank/DDBJ databases">
        <title>Investigation of the bacterial diversity of lava forest soil.</title>
        <authorList>
            <person name="Lee J.S."/>
        </authorList>
    </citation>
    <scope>NUCLEOTIDE SEQUENCE [LARGE SCALE GENOMIC DNA]</scope>
    <source>
        <strain evidence="4 5">GJW-30</strain>
    </source>
</reference>
<dbReference type="Pfam" id="PF20256">
    <property type="entry name" value="MoCoBD_2"/>
    <property type="match status" value="1"/>
</dbReference>
<dbReference type="EC" id="1.2.99.2" evidence="4"/>
<dbReference type="InterPro" id="IPR008274">
    <property type="entry name" value="AldOxase/xan_DH_MoCoBD1"/>
</dbReference>
<dbReference type="InterPro" id="IPR037165">
    <property type="entry name" value="AldOxase/xan_DH_Mopterin-bd_sf"/>
</dbReference>
<dbReference type="EMBL" id="AP014946">
    <property type="protein sequence ID" value="BAT60207.1"/>
    <property type="molecule type" value="Genomic_DNA"/>
</dbReference>
<dbReference type="SUPFAM" id="SSF54665">
    <property type="entry name" value="CO dehydrogenase molybdoprotein N-domain-like"/>
    <property type="match status" value="1"/>
</dbReference>
<evidence type="ECO:0000256" key="1">
    <source>
        <dbReference type="ARBA" id="ARBA00022505"/>
    </source>
</evidence>
<evidence type="ECO:0000313" key="5">
    <source>
        <dbReference type="Proteomes" id="UP000236884"/>
    </source>
</evidence>
<keyword evidence="5" id="KW-1185">Reference proteome</keyword>
<dbReference type="Pfam" id="PF02738">
    <property type="entry name" value="MoCoBD_1"/>
    <property type="match status" value="1"/>
</dbReference>